<evidence type="ECO:0000313" key="2">
    <source>
        <dbReference type="EMBL" id="MDT8998941.1"/>
    </source>
</evidence>
<evidence type="ECO:0000256" key="1">
    <source>
        <dbReference type="SAM" id="SignalP"/>
    </source>
</evidence>
<keyword evidence="3" id="KW-1185">Reference proteome</keyword>
<keyword evidence="1" id="KW-0732">Signal</keyword>
<feature type="signal peptide" evidence="1">
    <location>
        <begin position="1"/>
        <end position="32"/>
    </location>
</feature>
<proteinExistence type="predicted"/>
<organism evidence="2 3">
    <name type="scientific">Roseateles aquae</name>
    <dbReference type="NCBI Taxonomy" id="3077235"/>
    <lineage>
        <taxon>Bacteria</taxon>
        <taxon>Pseudomonadati</taxon>
        <taxon>Pseudomonadota</taxon>
        <taxon>Betaproteobacteria</taxon>
        <taxon>Burkholderiales</taxon>
        <taxon>Sphaerotilaceae</taxon>
        <taxon>Roseateles</taxon>
    </lineage>
</organism>
<name>A0ABU3P8P3_9BURK</name>
<protein>
    <submittedName>
        <fullName evidence="2">DUF2141 domain-containing protein</fullName>
    </submittedName>
</protein>
<dbReference type="EMBL" id="JAVXZY010000002">
    <property type="protein sequence ID" value="MDT8998941.1"/>
    <property type="molecule type" value="Genomic_DNA"/>
</dbReference>
<evidence type="ECO:0000313" key="3">
    <source>
        <dbReference type="Proteomes" id="UP001246372"/>
    </source>
</evidence>
<dbReference type="Pfam" id="PF09912">
    <property type="entry name" value="DUF2141"/>
    <property type="match status" value="1"/>
</dbReference>
<dbReference type="InterPro" id="IPR018673">
    <property type="entry name" value="DUF2141"/>
</dbReference>
<dbReference type="Proteomes" id="UP001246372">
    <property type="component" value="Unassembled WGS sequence"/>
</dbReference>
<accession>A0ABU3P8P3</accession>
<dbReference type="RefSeq" id="WP_315649435.1">
    <property type="nucleotide sequence ID" value="NZ_JAVXZY010000002.1"/>
</dbReference>
<comment type="caution">
    <text evidence="2">The sequence shown here is derived from an EMBL/GenBank/DDBJ whole genome shotgun (WGS) entry which is preliminary data.</text>
</comment>
<reference evidence="2" key="1">
    <citation type="submission" date="2023-09" db="EMBL/GenBank/DDBJ databases">
        <title>Paucibacter sp. APW11 Genome sequencing and assembly.</title>
        <authorList>
            <person name="Kim I."/>
        </authorList>
    </citation>
    <scope>NUCLEOTIDE SEQUENCE</scope>
    <source>
        <strain evidence="2">APW11</strain>
    </source>
</reference>
<feature type="chain" id="PRO_5047455106" evidence="1">
    <location>
        <begin position="33"/>
        <end position="152"/>
    </location>
</feature>
<sequence length="152" mass="15753">MSRFNANSIRLAAALSALLSVGGVLLPGSAQAAEMELEVSGLTASSGQLMVAVFDQAAQWLGGKPVALARAAASAQQNGRLLLSLKDLPEGEVAFSVFHDVNDNGKLDSNAMGMPTEPYAFSNNATGNFGPASFEQAKFSVKPGVRVSVRLN</sequence>
<gene>
    <name evidence="2" type="ORF">RQP53_06635</name>
</gene>